<dbReference type="GO" id="GO:0016787">
    <property type="term" value="F:hydrolase activity"/>
    <property type="evidence" value="ECO:0007669"/>
    <property type="project" value="UniProtKB-KW"/>
</dbReference>
<dbReference type="PANTHER" id="PTHR34353">
    <property type="entry name" value="CRISPR-ASSOCIATED ENDONUCLEASE CAS1 1"/>
    <property type="match status" value="1"/>
</dbReference>
<keyword evidence="6 10" id="KW-0051">Antiviral defense</keyword>
<evidence type="ECO:0000313" key="12">
    <source>
        <dbReference type="Proteomes" id="UP000032534"/>
    </source>
</evidence>
<protein>
    <recommendedName>
        <fullName evidence="10">CRISPR-associated endonuclease Cas1</fullName>
        <ecNumber evidence="10">3.1.-.-</ecNumber>
    </recommendedName>
</protein>
<evidence type="ECO:0000256" key="10">
    <source>
        <dbReference type="HAMAP-Rule" id="MF_01470"/>
    </source>
</evidence>
<dbReference type="GO" id="GO:0004520">
    <property type="term" value="F:DNA endonuclease activity"/>
    <property type="evidence" value="ECO:0007669"/>
    <property type="project" value="InterPro"/>
</dbReference>
<dbReference type="InterPro" id="IPR042206">
    <property type="entry name" value="CRISPR-assoc_Cas1_C"/>
</dbReference>
<evidence type="ECO:0000256" key="4">
    <source>
        <dbReference type="ARBA" id="ARBA00022801"/>
    </source>
</evidence>
<dbReference type="NCBIfam" id="TIGR03640">
    <property type="entry name" value="cas1_DVULG"/>
    <property type="match status" value="1"/>
</dbReference>
<comment type="subunit">
    <text evidence="9 10">Homodimer, forms a heterotetramer with a Cas2 homodimer.</text>
</comment>
<feature type="binding site" evidence="10">
    <location>
        <position position="234"/>
    </location>
    <ligand>
        <name>Mn(2+)</name>
        <dbReference type="ChEBI" id="CHEBI:29035"/>
    </ligand>
</feature>
<comment type="function">
    <text evidence="10">CRISPR (clustered regularly interspaced short palindromic repeat), is an adaptive immune system that provides protection against mobile genetic elements (viruses, transposable elements and conjugative plasmids). CRISPR clusters contain spacers, sequences complementary to antecedent mobile elements, and target invading nucleic acids. CRISPR clusters are transcribed and processed into CRISPR RNA (crRNA). Acts as a dsDNA endonuclease. Involved in the integration of spacer DNA into the CRISPR cassette.</text>
</comment>
<dbReference type="PANTHER" id="PTHR34353:SF2">
    <property type="entry name" value="CRISPR-ASSOCIATED ENDONUCLEASE CAS1 1"/>
    <property type="match status" value="1"/>
</dbReference>
<keyword evidence="5 10" id="KW-0460">Magnesium</keyword>
<dbReference type="GO" id="GO:0003677">
    <property type="term" value="F:DNA binding"/>
    <property type="evidence" value="ECO:0007669"/>
    <property type="project" value="UniProtKB-KW"/>
</dbReference>
<proteinExistence type="inferred from homology"/>
<accession>A0A0D7WVR3</accession>
<keyword evidence="2 10" id="KW-0479">Metal-binding</keyword>
<keyword evidence="1 10" id="KW-0540">Nuclease</keyword>
<dbReference type="GO" id="GO:0046872">
    <property type="term" value="F:metal ion binding"/>
    <property type="evidence" value="ECO:0007669"/>
    <property type="project" value="UniProtKB-UniRule"/>
</dbReference>
<dbReference type="GO" id="GO:0051607">
    <property type="term" value="P:defense response to virus"/>
    <property type="evidence" value="ECO:0007669"/>
    <property type="project" value="UniProtKB-UniRule"/>
</dbReference>
<dbReference type="Proteomes" id="UP000032534">
    <property type="component" value="Unassembled WGS sequence"/>
</dbReference>
<gene>
    <name evidence="10" type="primary">cas1</name>
    <name evidence="11" type="ORF">QD47_24590</name>
</gene>
<organism evidence="11 12">
    <name type="scientific">Paenibacillus terrae</name>
    <dbReference type="NCBI Taxonomy" id="159743"/>
    <lineage>
        <taxon>Bacteria</taxon>
        <taxon>Bacillati</taxon>
        <taxon>Bacillota</taxon>
        <taxon>Bacilli</taxon>
        <taxon>Bacillales</taxon>
        <taxon>Paenibacillaceae</taxon>
        <taxon>Paenibacillus</taxon>
    </lineage>
</organism>
<keyword evidence="12" id="KW-1185">Reference proteome</keyword>
<feature type="binding site" evidence="10">
    <location>
        <position position="166"/>
    </location>
    <ligand>
        <name>Mn(2+)</name>
        <dbReference type="ChEBI" id="CHEBI:29035"/>
    </ligand>
</feature>
<evidence type="ECO:0000256" key="2">
    <source>
        <dbReference type="ARBA" id="ARBA00022723"/>
    </source>
</evidence>
<dbReference type="EC" id="3.1.-.-" evidence="10"/>
<dbReference type="InterPro" id="IPR042211">
    <property type="entry name" value="CRISPR-assoc_Cas1_N"/>
</dbReference>
<evidence type="ECO:0000256" key="6">
    <source>
        <dbReference type="ARBA" id="ARBA00023118"/>
    </source>
</evidence>
<dbReference type="EMBL" id="JTHP01000068">
    <property type="protein sequence ID" value="KJD43089.1"/>
    <property type="molecule type" value="Genomic_DNA"/>
</dbReference>
<comment type="cofactor">
    <cofactor evidence="10">
        <name>Mg(2+)</name>
        <dbReference type="ChEBI" id="CHEBI:18420"/>
    </cofactor>
    <cofactor evidence="10">
        <name>Mn(2+)</name>
        <dbReference type="ChEBI" id="CHEBI:29035"/>
    </cofactor>
</comment>
<evidence type="ECO:0000256" key="7">
    <source>
        <dbReference type="ARBA" id="ARBA00023125"/>
    </source>
</evidence>
<reference evidence="11 12" key="1">
    <citation type="submission" date="2014-11" db="EMBL/GenBank/DDBJ databases">
        <title>Draft Genome Sequences of Paenibacillus polymyxa NRRL B-30509 and Paenibacillus terrae NRRL B-30644, Strains from a Poultry Environment that Produce Tridecaptin A and Paenicidins.</title>
        <authorList>
            <person name="van Belkum M.J."/>
            <person name="Lohans C.T."/>
            <person name="Vederas J.C."/>
        </authorList>
    </citation>
    <scope>NUCLEOTIDE SEQUENCE [LARGE SCALE GENOMIC DNA]</scope>
    <source>
        <strain evidence="11 12">NRRL B-30644</strain>
    </source>
</reference>
<comment type="similarity">
    <text evidence="10">Belongs to the CRISPR-associated endonuclease Cas1 family.</text>
</comment>
<dbReference type="CDD" id="cd09721">
    <property type="entry name" value="Cas1_I-C"/>
    <property type="match status" value="1"/>
</dbReference>
<dbReference type="PATRIC" id="fig|159743.3.peg.5443"/>
<dbReference type="RefSeq" id="WP_044648585.1">
    <property type="nucleotide sequence ID" value="NZ_JTHP01000068.1"/>
</dbReference>
<dbReference type="InterPro" id="IPR019856">
    <property type="entry name" value="CRISPR-assoc_Cas1_DVULG"/>
</dbReference>
<keyword evidence="8 10" id="KW-0464">Manganese</keyword>
<dbReference type="InterPro" id="IPR002729">
    <property type="entry name" value="CRISPR-assoc_Cas1"/>
</dbReference>
<dbReference type="OrthoDB" id="9803119at2"/>
<dbReference type="InterPro" id="IPR050646">
    <property type="entry name" value="Cas1"/>
</dbReference>
<dbReference type="Gene3D" id="1.20.120.920">
    <property type="entry name" value="CRISPR-associated endonuclease Cas1, C-terminal domain"/>
    <property type="match status" value="1"/>
</dbReference>
<evidence type="ECO:0000256" key="8">
    <source>
        <dbReference type="ARBA" id="ARBA00023211"/>
    </source>
</evidence>
<evidence type="ECO:0000256" key="5">
    <source>
        <dbReference type="ARBA" id="ARBA00022842"/>
    </source>
</evidence>
<evidence type="ECO:0000256" key="1">
    <source>
        <dbReference type="ARBA" id="ARBA00022722"/>
    </source>
</evidence>
<evidence type="ECO:0000313" key="11">
    <source>
        <dbReference type="EMBL" id="KJD43089.1"/>
    </source>
</evidence>
<dbReference type="NCBIfam" id="TIGR00287">
    <property type="entry name" value="cas1"/>
    <property type="match status" value="1"/>
</dbReference>
<name>A0A0D7WVR3_9BACL</name>
<keyword evidence="3 10" id="KW-0255">Endonuclease</keyword>
<evidence type="ECO:0000256" key="9">
    <source>
        <dbReference type="ARBA" id="ARBA00038592"/>
    </source>
</evidence>
<dbReference type="GO" id="GO:0043571">
    <property type="term" value="P:maintenance of CRISPR repeat elements"/>
    <property type="evidence" value="ECO:0007669"/>
    <property type="project" value="UniProtKB-UniRule"/>
</dbReference>
<keyword evidence="7 10" id="KW-0238">DNA-binding</keyword>
<sequence length="343" mass="39231">MKKLLNTLFVTLPDTYLSLDGENIVIKQEEAILARYPLHNLEAICTFGYAGVSPGLMGACASRNIDLTFMTRTGRFLARVIGESRGNVVLRKEQYRISDDDQRSALVARNMIIGKIYNNKWILERATRDYPLRIDADRMKKVTASLTGAMQQVREVEELDILRGLEGAAAVQYNSVFDELILQQKKDFYFHGRNKRPPLDNVNALLSFAYTLLSNDMKSALEAVGLDAYVGFLHRDRPGRASLALDVMEELRGVYADRFVLTLINKKLIHGKGFYKKENGAVIMDDDTRKIVLKAWQERKQEKIIHPYLNEKMSWGLVPYSQALLLARHIRGDLDEYPPFLWK</sequence>
<feature type="binding site" evidence="10">
    <location>
        <position position="249"/>
    </location>
    <ligand>
        <name>Mn(2+)</name>
        <dbReference type="ChEBI" id="CHEBI:29035"/>
    </ligand>
</feature>
<evidence type="ECO:0000256" key="3">
    <source>
        <dbReference type="ARBA" id="ARBA00022759"/>
    </source>
</evidence>
<dbReference type="AlphaFoldDB" id="A0A0D7WVR3"/>
<keyword evidence="4 10" id="KW-0378">Hydrolase</keyword>
<dbReference type="Pfam" id="PF01867">
    <property type="entry name" value="Cas_Cas1"/>
    <property type="match status" value="1"/>
</dbReference>
<dbReference type="HAMAP" id="MF_01470">
    <property type="entry name" value="Cas1"/>
    <property type="match status" value="1"/>
</dbReference>
<comment type="caution">
    <text evidence="11">The sequence shown here is derived from an EMBL/GenBank/DDBJ whole genome shotgun (WGS) entry which is preliminary data.</text>
</comment>
<dbReference type="Gene3D" id="3.100.10.20">
    <property type="entry name" value="CRISPR-associated endonuclease Cas1, N-terminal domain"/>
    <property type="match status" value="1"/>
</dbReference>